<name>A0A4R3Y6M2_9PAST</name>
<evidence type="ECO:0000313" key="4">
    <source>
        <dbReference type="Proteomes" id="UP000305526"/>
    </source>
</evidence>
<sequence length="110" mass="13188">MVEITAFYITEEKHNYFNPKNQGQVTRDEDLTFLFKDLREEMYSMSSDKGAWFTAYFTVQNNGQFQTHFEYGEKPEFTYAPSKEKYIDDLNKFPREESLIPQWLKDIVNS</sequence>
<evidence type="ECO:0000313" key="2">
    <source>
        <dbReference type="EMBL" id="TNG88557.1"/>
    </source>
</evidence>
<dbReference type="EMBL" id="SMCP01000005">
    <property type="protein sequence ID" value="TCV87101.1"/>
    <property type="molecule type" value="Genomic_DNA"/>
</dbReference>
<dbReference type="EMBL" id="VDGV01000116">
    <property type="protein sequence ID" value="TNG88557.1"/>
    <property type="molecule type" value="Genomic_DNA"/>
</dbReference>
<dbReference type="InterPro" id="IPR036170">
    <property type="entry name" value="YezG-like_sf"/>
</dbReference>
<proteinExistence type="predicted"/>
<evidence type="ECO:0000313" key="3">
    <source>
        <dbReference type="Proteomes" id="UP000294619"/>
    </source>
</evidence>
<comment type="caution">
    <text evidence="1">The sequence shown here is derived from an EMBL/GenBank/DDBJ whole genome shotgun (WGS) entry which is preliminary data.</text>
</comment>
<organism evidence="1 3">
    <name type="scientific">Testudinibacter aquarius</name>
    <dbReference type="NCBI Taxonomy" id="1524974"/>
    <lineage>
        <taxon>Bacteria</taxon>
        <taxon>Pseudomonadati</taxon>
        <taxon>Pseudomonadota</taxon>
        <taxon>Gammaproteobacteria</taxon>
        <taxon>Pasteurellales</taxon>
        <taxon>Pasteurellaceae</taxon>
        <taxon>Testudinibacter</taxon>
    </lineage>
</organism>
<reference evidence="1 3" key="1">
    <citation type="submission" date="2019-03" db="EMBL/GenBank/DDBJ databases">
        <title>Genomic Encyclopedia of Type Strains, Phase IV (KMG-IV): sequencing the most valuable type-strain genomes for metagenomic binning, comparative biology and taxonomic classification.</title>
        <authorList>
            <person name="Goeker M."/>
        </authorList>
    </citation>
    <scope>NUCLEOTIDE SEQUENCE [LARGE SCALE GENOMIC DNA]</scope>
    <source>
        <strain evidence="1 3">DSM 28140</strain>
    </source>
</reference>
<dbReference type="Proteomes" id="UP000305526">
    <property type="component" value="Unassembled WGS sequence"/>
</dbReference>
<dbReference type="RefSeq" id="WP_132966469.1">
    <property type="nucleotide sequence ID" value="NZ_LEKL01000063.1"/>
</dbReference>
<evidence type="ECO:0000313" key="1">
    <source>
        <dbReference type="EMBL" id="TCV87101.1"/>
    </source>
</evidence>
<dbReference type="AlphaFoldDB" id="A0A4R3Y6M2"/>
<accession>A0A4R3Y6M2</accession>
<protein>
    <submittedName>
        <fullName evidence="1">Uncharacterized protein</fullName>
    </submittedName>
</protein>
<gene>
    <name evidence="1" type="ORF">EDC16_10518</name>
    <name evidence="2" type="ORF">FHQ21_11115</name>
</gene>
<reference evidence="2 4" key="2">
    <citation type="submission" date="2019-05" db="EMBL/GenBank/DDBJ databases">
        <title>Pasteurellaceae isolates from reptiles.</title>
        <authorList>
            <person name="Bojesen A.M."/>
            <person name="Lund E."/>
        </authorList>
    </citation>
    <scope>NUCLEOTIDE SEQUENCE [LARGE SCALE GENOMIC DNA]</scope>
    <source>
        <strain evidence="2 4">ELNT2x</strain>
    </source>
</reference>
<dbReference type="SUPFAM" id="SSF160424">
    <property type="entry name" value="BH3703-like"/>
    <property type="match status" value="1"/>
</dbReference>
<keyword evidence="4" id="KW-1185">Reference proteome</keyword>
<dbReference type="Proteomes" id="UP000294619">
    <property type="component" value="Unassembled WGS sequence"/>
</dbReference>